<dbReference type="AlphaFoldDB" id="A0A0W8FFA9"/>
<feature type="domain" description="PLD phosphodiesterase" evidence="4">
    <location>
        <begin position="264"/>
        <end position="291"/>
    </location>
</feature>
<evidence type="ECO:0000256" key="3">
    <source>
        <dbReference type="ARBA" id="ARBA00023098"/>
    </source>
</evidence>
<dbReference type="CDD" id="cd09127">
    <property type="entry name" value="PLDc_unchar1_1"/>
    <property type="match status" value="1"/>
</dbReference>
<dbReference type="GO" id="GO:0016042">
    <property type="term" value="P:lipid catabolic process"/>
    <property type="evidence" value="ECO:0007669"/>
    <property type="project" value="UniProtKB-KW"/>
</dbReference>
<dbReference type="InterPro" id="IPR051406">
    <property type="entry name" value="PLD_domain"/>
</dbReference>
<accession>A0A0W8FFA9</accession>
<name>A0A0W8FFA9_9ZZZZ</name>
<dbReference type="GO" id="GO:0016891">
    <property type="term" value="F:RNA endonuclease activity producing 5'-phosphomonoesters, hydrolytic mechanism"/>
    <property type="evidence" value="ECO:0007669"/>
    <property type="project" value="TreeGrafter"/>
</dbReference>
<feature type="domain" description="PLD phosphodiesterase" evidence="4">
    <location>
        <begin position="462"/>
        <end position="489"/>
    </location>
</feature>
<comment type="caution">
    <text evidence="5">The sequence shown here is derived from an EMBL/GenBank/DDBJ whole genome shotgun (WGS) entry which is preliminary data.</text>
</comment>
<keyword evidence="2" id="KW-0442">Lipid degradation</keyword>
<dbReference type="SUPFAM" id="SSF56024">
    <property type="entry name" value="Phospholipase D/nuclease"/>
    <property type="match status" value="2"/>
</dbReference>
<dbReference type="Gene3D" id="3.30.870.10">
    <property type="entry name" value="Endonuclease Chain A"/>
    <property type="match status" value="2"/>
</dbReference>
<organism evidence="5">
    <name type="scientific">hydrocarbon metagenome</name>
    <dbReference type="NCBI Taxonomy" id="938273"/>
    <lineage>
        <taxon>unclassified sequences</taxon>
        <taxon>metagenomes</taxon>
        <taxon>ecological metagenomes</taxon>
    </lineage>
</organism>
<dbReference type="CDD" id="cd09128">
    <property type="entry name" value="PLDc_unchar1_2"/>
    <property type="match status" value="1"/>
</dbReference>
<dbReference type="SMART" id="SM00155">
    <property type="entry name" value="PLDc"/>
    <property type="match status" value="2"/>
</dbReference>
<sequence>MRRLLLLLLLVCTCAPAGGVQIVEFCPDPYFSGDPDEYVVLEGRGLLDGYMVTDREGSFRFPAGSRIDGRVYVARNSLYFEKSHGFLPDFELYDYSPRVADAIRSGDFRLANAADELILYKGAEIVQQIVWPGDVSPREGRIHFLQDGMWDPRPLQIGQSRFDPATFEGVTVTAFVSPDCSYDVFHAAVSGATTEILANVYEFTDLTMADDLVRARERGAAVTVLLEGGPVGGVSREGKTVSWYMNRTGIPVYQMTTTDDGHAKYRFNHAKYLVIDRRAVVITSENFKPGGFPPAGGSGNRGWGVYLEDPGLAAYFAEVFARDGSGGDIVPAAMAETPYDPPSFAPYTVEFLPVRVEEARVTPVLSPDTSHLILEMLERAESHIAIEQAYIRNASATELNPFLNAAIDASRRGVAVRVLLDSSWFNVEGDADNDEMVALINRIARQENLPLEARCADLAANNLEKIHTKGVIVDGREVLVSSINWNENSPNFNREAGVIIEHPEIGAYFMAAFLDDWDASRAGAGADDRDYRKIAVGGVVLAALMVVYLRRHR</sequence>
<evidence type="ECO:0000256" key="2">
    <source>
        <dbReference type="ARBA" id="ARBA00022963"/>
    </source>
</evidence>
<reference evidence="5" key="1">
    <citation type="journal article" date="2015" name="Proc. Natl. Acad. Sci. U.S.A.">
        <title>Networks of energetic and metabolic interactions define dynamics in microbial communities.</title>
        <authorList>
            <person name="Embree M."/>
            <person name="Liu J.K."/>
            <person name="Al-Bassam M.M."/>
            <person name="Zengler K."/>
        </authorList>
    </citation>
    <scope>NUCLEOTIDE SEQUENCE</scope>
</reference>
<evidence type="ECO:0000259" key="4">
    <source>
        <dbReference type="PROSITE" id="PS50035"/>
    </source>
</evidence>
<dbReference type="PANTHER" id="PTHR43856:SF1">
    <property type="entry name" value="MITOCHONDRIAL CARDIOLIPIN HYDROLASE"/>
    <property type="match status" value="1"/>
</dbReference>
<evidence type="ECO:0000256" key="1">
    <source>
        <dbReference type="ARBA" id="ARBA00022801"/>
    </source>
</evidence>
<dbReference type="GO" id="GO:0034587">
    <property type="term" value="P:piRNA processing"/>
    <property type="evidence" value="ECO:0007669"/>
    <property type="project" value="TreeGrafter"/>
</dbReference>
<gene>
    <name evidence="5" type="ORF">ASZ90_010971</name>
</gene>
<evidence type="ECO:0000313" key="5">
    <source>
        <dbReference type="EMBL" id="KUG19314.1"/>
    </source>
</evidence>
<dbReference type="InterPro" id="IPR001736">
    <property type="entry name" value="PLipase_D/transphosphatidylase"/>
</dbReference>
<dbReference type="InterPro" id="IPR025202">
    <property type="entry name" value="PLD-like_dom"/>
</dbReference>
<protein>
    <recommendedName>
        <fullName evidence="4">PLD phosphodiesterase domain-containing protein</fullName>
    </recommendedName>
</protein>
<dbReference type="PANTHER" id="PTHR43856">
    <property type="entry name" value="CARDIOLIPIN HYDROLASE"/>
    <property type="match status" value="1"/>
</dbReference>
<keyword evidence="3" id="KW-0443">Lipid metabolism</keyword>
<keyword evidence="1" id="KW-0378">Hydrolase</keyword>
<dbReference type="GO" id="GO:0005739">
    <property type="term" value="C:mitochondrion"/>
    <property type="evidence" value="ECO:0007669"/>
    <property type="project" value="TreeGrafter"/>
</dbReference>
<dbReference type="Pfam" id="PF13091">
    <property type="entry name" value="PLDc_2"/>
    <property type="match status" value="2"/>
</dbReference>
<proteinExistence type="predicted"/>
<dbReference type="EMBL" id="LNQE01001303">
    <property type="protein sequence ID" value="KUG19314.1"/>
    <property type="molecule type" value="Genomic_DNA"/>
</dbReference>
<dbReference type="PROSITE" id="PS50035">
    <property type="entry name" value="PLD"/>
    <property type="match status" value="2"/>
</dbReference>